<evidence type="ECO:0000313" key="12">
    <source>
        <dbReference type="EMBL" id="ARB50913.1"/>
    </source>
</evidence>
<keyword evidence="8" id="KW-0449">Lipoprotein</keyword>
<keyword evidence="4" id="KW-0336">GPI-anchor</keyword>
<dbReference type="AlphaFoldDB" id="A0A1V0FYS5"/>
<comment type="function">
    <text evidence="1">VSG forms a coat on the surface of the parasite. The trypanosome evades the immune response of the host by expressing a series of antigenically distinct VSGs from an estimated 1000 VSG genes.</text>
</comment>
<organism evidence="12">
    <name type="scientific">Trypanosoma brucei</name>
    <dbReference type="NCBI Taxonomy" id="5691"/>
    <lineage>
        <taxon>Eukaryota</taxon>
        <taxon>Discoba</taxon>
        <taxon>Euglenozoa</taxon>
        <taxon>Kinetoplastea</taxon>
        <taxon>Metakinetoplastina</taxon>
        <taxon>Trypanosomatida</taxon>
        <taxon>Trypanosomatidae</taxon>
        <taxon>Trypanosoma</taxon>
    </lineage>
</organism>
<evidence type="ECO:0000256" key="6">
    <source>
        <dbReference type="ARBA" id="ARBA00023136"/>
    </source>
</evidence>
<dbReference type="InterPro" id="IPR019609">
    <property type="entry name" value="Variant_surf_glycoprt_trypan_C"/>
</dbReference>
<dbReference type="EMBL" id="KY404662">
    <property type="protein sequence ID" value="ARB50913.1"/>
    <property type="molecule type" value="Genomic_DNA"/>
</dbReference>
<dbReference type="GO" id="GO:0098552">
    <property type="term" value="C:side of membrane"/>
    <property type="evidence" value="ECO:0007669"/>
    <property type="project" value="UniProtKB-KW"/>
</dbReference>
<evidence type="ECO:0000256" key="8">
    <source>
        <dbReference type="ARBA" id="ARBA00023288"/>
    </source>
</evidence>
<evidence type="ECO:0000256" key="1">
    <source>
        <dbReference type="ARBA" id="ARBA00002523"/>
    </source>
</evidence>
<evidence type="ECO:0000259" key="10">
    <source>
        <dbReference type="Pfam" id="PF10659"/>
    </source>
</evidence>
<dbReference type="GO" id="GO:0005886">
    <property type="term" value="C:plasma membrane"/>
    <property type="evidence" value="ECO:0007669"/>
    <property type="project" value="UniProtKB-SubCell"/>
</dbReference>
<keyword evidence="7" id="KW-0325">Glycoprotein</keyword>
<evidence type="ECO:0000256" key="3">
    <source>
        <dbReference type="ARBA" id="ARBA00022475"/>
    </source>
</evidence>
<feature type="compositionally biased region" description="Polar residues" evidence="9">
    <location>
        <begin position="216"/>
        <end position="228"/>
    </location>
</feature>
<reference evidence="12" key="1">
    <citation type="submission" date="2016-12" db="EMBL/GenBank/DDBJ databases">
        <title>Extending the VSGnome of Trypanosoma brucei strain TREU927.</title>
        <authorList>
            <person name="Cross G.A."/>
        </authorList>
    </citation>
    <scope>NUCLEOTIDE SEQUENCE</scope>
    <source>
        <strain evidence="12">Tb927.99.2032</strain>
    </source>
</reference>
<dbReference type="Pfam" id="PF13206">
    <property type="entry name" value="VSG_B"/>
    <property type="match status" value="1"/>
</dbReference>
<feature type="region of interest" description="Disordered" evidence="9">
    <location>
        <begin position="192"/>
        <end position="228"/>
    </location>
</feature>
<comment type="subcellular location">
    <subcellularLocation>
        <location evidence="2">Cell membrane</location>
        <topology evidence="2">Lipid-anchor</topology>
        <topology evidence="2">GPI-anchor</topology>
    </subcellularLocation>
</comment>
<name>A0A1V0FYS5_9TRYP</name>
<evidence type="ECO:0000256" key="4">
    <source>
        <dbReference type="ARBA" id="ARBA00022622"/>
    </source>
</evidence>
<accession>A0A1V0FYS5</accession>
<keyword evidence="6" id="KW-0472">Membrane</keyword>
<dbReference type="Gene3D" id="3.30.1680.30">
    <property type="match status" value="1"/>
</dbReference>
<evidence type="ECO:0000259" key="11">
    <source>
        <dbReference type="Pfam" id="PF13206"/>
    </source>
</evidence>
<evidence type="ECO:0000256" key="5">
    <source>
        <dbReference type="ARBA" id="ARBA00022729"/>
    </source>
</evidence>
<proteinExistence type="predicted"/>
<dbReference type="Pfam" id="PF10659">
    <property type="entry name" value="Trypan_glycop_C"/>
    <property type="match status" value="1"/>
</dbReference>
<dbReference type="VEuPathDB" id="TriTrypDB:Tb427_000618900"/>
<evidence type="ECO:0000256" key="2">
    <source>
        <dbReference type="ARBA" id="ARBA00004609"/>
    </source>
</evidence>
<dbReference type="InterPro" id="IPR025932">
    <property type="entry name" value="Trypano_VSG_B_N_dom"/>
</dbReference>
<sequence>MQAGKEKALTDNCDTTKLTMGLDSKIAKAIAGVSGQLQVLGTGKEIVGIGLTSSTSCTADSTDNCVDYTDKTGAGKKCIQALEWVQKLTEAAAEYKNYAEEQRQRQVIADKLSGPKMAATREFTRQETQTALFPPAQATTKTIDTTQKQIDVCSAITTPEQCRGKPECEWNDKTTSEEKKCKLNETKVEQQAAQAAKRDQTGKKCYDHTKKEELNSRMQDSPQEKNLN</sequence>
<feature type="compositionally biased region" description="Basic and acidic residues" evidence="9">
    <location>
        <begin position="196"/>
        <end position="215"/>
    </location>
</feature>
<protein>
    <submittedName>
        <fullName evidence="12">Variant surface glycoprotein</fullName>
    </submittedName>
</protein>
<keyword evidence="3" id="KW-1003">Cell membrane</keyword>
<evidence type="ECO:0000256" key="9">
    <source>
        <dbReference type="SAM" id="MobiDB-lite"/>
    </source>
</evidence>
<evidence type="ECO:0000256" key="7">
    <source>
        <dbReference type="ARBA" id="ARBA00023180"/>
    </source>
</evidence>
<feature type="domain" description="Trypanosome variant surface glycoprotein C-terminal" evidence="10">
    <location>
        <begin position="153"/>
        <end position="218"/>
    </location>
</feature>
<feature type="domain" description="Trypanosome variant surface glycoprotein B-type N-terminal" evidence="11">
    <location>
        <begin position="7"/>
        <end position="112"/>
    </location>
</feature>
<keyword evidence="5" id="KW-0732">Signal</keyword>